<sequence>MRRLVVPAGRPGWSSRLVVPAGRPGSGYHRRPRRFISLDRVSRRSRP</sequence>
<accession>A0A6J4U5I8</accession>
<evidence type="ECO:0000313" key="1">
    <source>
        <dbReference type="EMBL" id="CAA9540994.1"/>
    </source>
</evidence>
<proteinExistence type="predicted"/>
<dbReference type="EMBL" id="CADCWG010000054">
    <property type="protein sequence ID" value="CAA9540994.1"/>
    <property type="molecule type" value="Genomic_DNA"/>
</dbReference>
<name>A0A6J4U5I8_9BACT</name>
<reference evidence="1" key="1">
    <citation type="submission" date="2020-02" db="EMBL/GenBank/DDBJ databases">
        <authorList>
            <person name="Meier V. D."/>
        </authorList>
    </citation>
    <scope>NUCLEOTIDE SEQUENCE</scope>
    <source>
        <strain evidence="1">AVDCRST_MAG49</strain>
    </source>
</reference>
<dbReference type="AlphaFoldDB" id="A0A6J4U5I8"/>
<protein>
    <submittedName>
        <fullName evidence="1">Uncharacterized protein</fullName>
    </submittedName>
</protein>
<organism evidence="1">
    <name type="scientific">uncultured Thermomicrobiales bacterium</name>
    <dbReference type="NCBI Taxonomy" id="1645740"/>
    <lineage>
        <taxon>Bacteria</taxon>
        <taxon>Pseudomonadati</taxon>
        <taxon>Thermomicrobiota</taxon>
        <taxon>Thermomicrobia</taxon>
        <taxon>Thermomicrobiales</taxon>
        <taxon>environmental samples</taxon>
    </lineage>
</organism>
<gene>
    <name evidence="1" type="ORF">AVDCRST_MAG49-812</name>
</gene>